<evidence type="ECO:0000313" key="2">
    <source>
        <dbReference type="Proteomes" id="UP000198287"/>
    </source>
</evidence>
<keyword evidence="2" id="KW-1185">Reference proteome</keyword>
<dbReference type="EMBL" id="LNIX01000005">
    <property type="protein sequence ID" value="OXA53770.1"/>
    <property type="molecule type" value="Genomic_DNA"/>
</dbReference>
<dbReference type="Proteomes" id="UP000198287">
    <property type="component" value="Unassembled WGS sequence"/>
</dbReference>
<protein>
    <submittedName>
        <fullName evidence="1">Uncharacterized protein</fullName>
    </submittedName>
</protein>
<accession>A0A226E8T7</accession>
<proteinExistence type="predicted"/>
<gene>
    <name evidence="1" type="ORF">Fcan01_11899</name>
</gene>
<dbReference type="AlphaFoldDB" id="A0A226E8T7"/>
<evidence type="ECO:0000313" key="1">
    <source>
        <dbReference type="EMBL" id="OXA53770.1"/>
    </source>
</evidence>
<sequence length="377" mass="43705">MVHLALRMQHYDWFTHNLNHHPAKKTPSMEERFITVVVVAVVVVESRVKASPRYIQDRSYMPRTMNKSVVLSMKPSPESLSTRDHENMRRRYNQCQHKHHVGQRARHQKNLHFITAEEHYSTHKHLGLLPNDAICNSKECTLPNTLNSVSSEEDEPPPAKKKKALEDLNRIRQILDPTAEPLSFGKRNAAGQSVLIKSSMAQVQDSIIKTFEEEGLKILVPDEQERIQQLERDSESFHWIMNELKIRLEGCSRAEAKSLLTIAPPNWSVYNTSAFFSRSEHLVRSSRKRREEAGCILPPIKPKNGRKLSESAKLAVQEFYYRDDVSQPGPGLRDVLSIFNPSKKKREKKQKRYLRSNLKELYQLFKMDHPQEKIGMT</sequence>
<organism evidence="1 2">
    <name type="scientific">Folsomia candida</name>
    <name type="common">Springtail</name>
    <dbReference type="NCBI Taxonomy" id="158441"/>
    <lineage>
        <taxon>Eukaryota</taxon>
        <taxon>Metazoa</taxon>
        <taxon>Ecdysozoa</taxon>
        <taxon>Arthropoda</taxon>
        <taxon>Hexapoda</taxon>
        <taxon>Collembola</taxon>
        <taxon>Entomobryomorpha</taxon>
        <taxon>Isotomoidea</taxon>
        <taxon>Isotomidae</taxon>
        <taxon>Proisotominae</taxon>
        <taxon>Folsomia</taxon>
    </lineage>
</organism>
<dbReference type="OMA" id="CNSKECT"/>
<reference evidence="1 2" key="1">
    <citation type="submission" date="2015-12" db="EMBL/GenBank/DDBJ databases">
        <title>The genome of Folsomia candida.</title>
        <authorList>
            <person name="Faddeeva A."/>
            <person name="Derks M.F."/>
            <person name="Anvar Y."/>
            <person name="Smit S."/>
            <person name="Van Straalen N."/>
            <person name="Roelofs D."/>
        </authorList>
    </citation>
    <scope>NUCLEOTIDE SEQUENCE [LARGE SCALE GENOMIC DNA]</scope>
    <source>
        <strain evidence="1 2">VU population</strain>
        <tissue evidence="1">Whole body</tissue>
    </source>
</reference>
<name>A0A226E8T7_FOLCA</name>
<comment type="caution">
    <text evidence="1">The sequence shown here is derived from an EMBL/GenBank/DDBJ whole genome shotgun (WGS) entry which is preliminary data.</text>
</comment>